<reference evidence="8 9" key="1">
    <citation type="submission" date="2024-11" db="EMBL/GenBank/DDBJ databases">
        <title>Adaptive evolution of stress response genes in parasites aligns with host niche diversity.</title>
        <authorList>
            <person name="Hahn C."/>
            <person name="Resl P."/>
        </authorList>
    </citation>
    <scope>NUCLEOTIDE SEQUENCE [LARGE SCALE GENOMIC DNA]</scope>
    <source>
        <strain evidence="8">EGGRZ-B1_66</strain>
        <tissue evidence="8">Body</tissue>
    </source>
</reference>
<evidence type="ECO:0000256" key="2">
    <source>
        <dbReference type="ARBA" id="ARBA00023015"/>
    </source>
</evidence>
<evidence type="ECO:0000256" key="6">
    <source>
        <dbReference type="SAM" id="MobiDB-lite"/>
    </source>
</evidence>
<evidence type="ECO:0000256" key="4">
    <source>
        <dbReference type="ARBA" id="ARBA00023242"/>
    </source>
</evidence>
<name>A0ABD2Q364_9PLAT</name>
<keyword evidence="9" id="KW-1185">Reference proteome</keyword>
<feature type="region of interest" description="Disordered" evidence="6">
    <location>
        <begin position="64"/>
        <end position="95"/>
    </location>
</feature>
<feature type="compositionally biased region" description="Low complexity" evidence="6">
    <location>
        <begin position="72"/>
        <end position="86"/>
    </location>
</feature>
<feature type="coiled-coil region" evidence="5">
    <location>
        <begin position="248"/>
        <end position="275"/>
    </location>
</feature>
<dbReference type="PANTHER" id="PTHR46117:SF3">
    <property type="entry name" value="FI24210P1"/>
    <property type="match status" value="1"/>
</dbReference>
<feature type="domain" description="BHLH" evidence="7">
    <location>
        <begin position="190"/>
        <end position="244"/>
    </location>
</feature>
<gene>
    <name evidence="8" type="ORF">Ciccas_007336</name>
</gene>
<dbReference type="Gene3D" id="4.10.280.10">
    <property type="entry name" value="Helix-loop-helix DNA-binding domain"/>
    <property type="match status" value="1"/>
</dbReference>
<dbReference type="Pfam" id="PF00010">
    <property type="entry name" value="HLH"/>
    <property type="match status" value="1"/>
</dbReference>
<organism evidence="8 9">
    <name type="scientific">Cichlidogyrus casuarinus</name>
    <dbReference type="NCBI Taxonomy" id="1844966"/>
    <lineage>
        <taxon>Eukaryota</taxon>
        <taxon>Metazoa</taxon>
        <taxon>Spiralia</taxon>
        <taxon>Lophotrochozoa</taxon>
        <taxon>Platyhelminthes</taxon>
        <taxon>Monogenea</taxon>
        <taxon>Monopisthocotylea</taxon>
        <taxon>Dactylogyridea</taxon>
        <taxon>Ancyrocephalidae</taxon>
        <taxon>Cichlidogyrus</taxon>
    </lineage>
</organism>
<evidence type="ECO:0000313" key="9">
    <source>
        <dbReference type="Proteomes" id="UP001626550"/>
    </source>
</evidence>
<dbReference type="SMART" id="SM00353">
    <property type="entry name" value="HLH"/>
    <property type="match status" value="1"/>
</dbReference>
<dbReference type="CDD" id="cd11396">
    <property type="entry name" value="bHLHzip_USF"/>
    <property type="match status" value="1"/>
</dbReference>
<comment type="caution">
    <text evidence="8">The sequence shown here is derived from an EMBL/GenBank/DDBJ whole genome shotgun (WGS) entry which is preliminary data.</text>
</comment>
<dbReference type="PROSITE" id="PS50888">
    <property type="entry name" value="BHLH"/>
    <property type="match status" value="1"/>
</dbReference>
<evidence type="ECO:0000313" key="8">
    <source>
        <dbReference type="EMBL" id="KAL3314054.1"/>
    </source>
</evidence>
<dbReference type="Proteomes" id="UP001626550">
    <property type="component" value="Unassembled WGS sequence"/>
</dbReference>
<keyword evidence="5" id="KW-0175">Coiled coil</keyword>
<dbReference type="AlphaFoldDB" id="A0ABD2Q364"/>
<dbReference type="InterPro" id="IPR011598">
    <property type="entry name" value="bHLH_dom"/>
</dbReference>
<dbReference type="InterPro" id="IPR036638">
    <property type="entry name" value="HLH_DNA-bd_sf"/>
</dbReference>
<dbReference type="GO" id="GO:0005634">
    <property type="term" value="C:nucleus"/>
    <property type="evidence" value="ECO:0007669"/>
    <property type="project" value="UniProtKB-SubCell"/>
</dbReference>
<dbReference type="EMBL" id="JBJKFK010001113">
    <property type="protein sequence ID" value="KAL3314054.1"/>
    <property type="molecule type" value="Genomic_DNA"/>
</dbReference>
<evidence type="ECO:0000256" key="5">
    <source>
        <dbReference type="SAM" id="Coils"/>
    </source>
</evidence>
<dbReference type="SUPFAM" id="SSF47459">
    <property type="entry name" value="HLH, helix-loop-helix DNA-binding domain"/>
    <property type="match status" value="1"/>
</dbReference>
<protein>
    <recommendedName>
        <fullName evidence="7">BHLH domain-containing protein</fullName>
    </recommendedName>
</protein>
<evidence type="ECO:0000256" key="3">
    <source>
        <dbReference type="ARBA" id="ARBA00023163"/>
    </source>
</evidence>
<feature type="compositionally biased region" description="Low complexity" evidence="6">
    <location>
        <begin position="276"/>
        <end position="300"/>
    </location>
</feature>
<accession>A0ABD2Q364</accession>
<dbReference type="GO" id="GO:0006357">
    <property type="term" value="P:regulation of transcription by RNA polymerase II"/>
    <property type="evidence" value="ECO:0007669"/>
    <property type="project" value="UniProtKB-ARBA"/>
</dbReference>
<proteinExistence type="predicted"/>
<evidence type="ECO:0000256" key="1">
    <source>
        <dbReference type="ARBA" id="ARBA00004123"/>
    </source>
</evidence>
<feature type="region of interest" description="Disordered" evidence="6">
    <location>
        <begin position="275"/>
        <end position="300"/>
    </location>
</feature>
<dbReference type="InterPro" id="IPR051732">
    <property type="entry name" value="USF"/>
</dbReference>
<evidence type="ECO:0000259" key="7">
    <source>
        <dbReference type="PROSITE" id="PS50888"/>
    </source>
</evidence>
<sequence>MSKPEELLPNLLKLASSSSSGESVAQSNAHRLLSSFSAPSNQKSLNIEGLEALLRRATRQCVPKVDGGSVGSSPSHSNSPQQPQQQTAIVALQASSKSESGATATAILPTEDLQHLMNQSTKGLKNGEQNQFYLLVPSDVPVVVPSSTAAQGNSSLQLRQQQVQQQRRASVIGTEQSVADEFMNETRNMRRRVSHNEVERRRRDRINTWIGELQKLLPPDEQERSHYQSKGLVLKRVWEHFQKVDQLLKVTTTALQQAQKENHQLRQRVAQLEHPTTSPAFNSTTNSTTANDCSTSNNNF</sequence>
<keyword evidence="3" id="KW-0804">Transcription</keyword>
<comment type="subcellular location">
    <subcellularLocation>
        <location evidence="1">Nucleus</location>
    </subcellularLocation>
</comment>
<keyword evidence="4" id="KW-0539">Nucleus</keyword>
<keyword evidence="2" id="KW-0805">Transcription regulation</keyword>
<dbReference type="PANTHER" id="PTHR46117">
    <property type="entry name" value="FI24210P1"/>
    <property type="match status" value="1"/>
</dbReference>